<sequence length="208" mass="21591">MGFTDRAAIIAALRSHKNAVPAAVEALLRASSSNAPTNETSTRHDRERHGGSHPQSQARSTKLDSSWTTPPHTGGMASAMGTRALSPPPSNAGARARSQPAPVVWSDVGARSRTSGGVAVADLLDLFSDPAPPPQPRPPVQASLPTTFSPVSFAVTQAPGQVHPRGNYGAPNVVSPTSNSFAIDNPFADPTTDHSVSSSYSHFSGGRR</sequence>
<feature type="compositionally biased region" description="Polar residues" evidence="1">
    <location>
        <begin position="53"/>
        <end position="71"/>
    </location>
</feature>
<reference evidence="3 4" key="1">
    <citation type="journal article" date="2015" name="Genome Biol. Evol.">
        <title>Phylogenomic analyses indicate that early fungi evolved digesting cell walls of algal ancestors of land plants.</title>
        <authorList>
            <person name="Chang Y."/>
            <person name="Wang S."/>
            <person name="Sekimoto S."/>
            <person name="Aerts A.L."/>
            <person name="Choi C."/>
            <person name="Clum A."/>
            <person name="LaButti K.M."/>
            <person name="Lindquist E.A."/>
            <person name="Yee Ngan C."/>
            <person name="Ohm R.A."/>
            <person name="Salamov A.A."/>
            <person name="Grigoriev I.V."/>
            <person name="Spatafora J.W."/>
            <person name="Berbee M.L."/>
        </authorList>
    </citation>
    <scope>NUCLEOTIDE SEQUENCE [LARGE SCALE GENOMIC DNA]</scope>
    <source>
        <strain evidence="3 4">JEL478</strain>
    </source>
</reference>
<dbReference type="AlphaFoldDB" id="A0A139AZB8"/>
<feature type="compositionally biased region" description="Low complexity" evidence="1">
    <location>
        <begin position="195"/>
        <end position="208"/>
    </location>
</feature>
<feature type="compositionally biased region" description="Polar residues" evidence="1">
    <location>
        <begin position="30"/>
        <end position="40"/>
    </location>
</feature>
<dbReference type="InterPro" id="IPR015940">
    <property type="entry name" value="UBA"/>
</dbReference>
<name>A0A139AZB8_GONPJ</name>
<protein>
    <recommendedName>
        <fullName evidence="2">UBA domain-containing protein</fullName>
    </recommendedName>
</protein>
<evidence type="ECO:0000259" key="2">
    <source>
        <dbReference type="PROSITE" id="PS50030"/>
    </source>
</evidence>
<feature type="domain" description="UBA" evidence="2">
    <location>
        <begin position="1"/>
        <end position="30"/>
    </location>
</feature>
<dbReference type="OrthoDB" id="10668788at2759"/>
<dbReference type="Gene3D" id="1.10.8.10">
    <property type="entry name" value="DNA helicase RuvA subunit, C-terminal domain"/>
    <property type="match status" value="1"/>
</dbReference>
<dbReference type="PROSITE" id="PS50030">
    <property type="entry name" value="UBA"/>
    <property type="match status" value="1"/>
</dbReference>
<proteinExistence type="predicted"/>
<evidence type="ECO:0000313" key="4">
    <source>
        <dbReference type="Proteomes" id="UP000070544"/>
    </source>
</evidence>
<accession>A0A139AZB8</accession>
<feature type="region of interest" description="Disordered" evidence="1">
    <location>
        <begin position="181"/>
        <end position="208"/>
    </location>
</feature>
<feature type="compositionally biased region" description="Basic and acidic residues" evidence="1">
    <location>
        <begin position="41"/>
        <end position="50"/>
    </location>
</feature>
<feature type="region of interest" description="Disordered" evidence="1">
    <location>
        <begin position="30"/>
        <end position="99"/>
    </location>
</feature>
<evidence type="ECO:0000313" key="3">
    <source>
        <dbReference type="EMBL" id="KXS22054.1"/>
    </source>
</evidence>
<dbReference type="Proteomes" id="UP000070544">
    <property type="component" value="Unassembled WGS sequence"/>
</dbReference>
<dbReference type="EMBL" id="KQ965731">
    <property type="protein sequence ID" value="KXS22054.1"/>
    <property type="molecule type" value="Genomic_DNA"/>
</dbReference>
<organism evidence="3 4">
    <name type="scientific">Gonapodya prolifera (strain JEL478)</name>
    <name type="common">Monoblepharis prolifera</name>
    <dbReference type="NCBI Taxonomy" id="1344416"/>
    <lineage>
        <taxon>Eukaryota</taxon>
        <taxon>Fungi</taxon>
        <taxon>Fungi incertae sedis</taxon>
        <taxon>Chytridiomycota</taxon>
        <taxon>Chytridiomycota incertae sedis</taxon>
        <taxon>Monoblepharidomycetes</taxon>
        <taxon>Monoblepharidales</taxon>
        <taxon>Gonapodyaceae</taxon>
        <taxon>Gonapodya</taxon>
    </lineage>
</organism>
<gene>
    <name evidence="3" type="ORF">M427DRAFT_162973</name>
</gene>
<keyword evidence="4" id="KW-1185">Reference proteome</keyword>
<evidence type="ECO:0000256" key="1">
    <source>
        <dbReference type="SAM" id="MobiDB-lite"/>
    </source>
</evidence>